<comment type="pathway">
    <text evidence="1">Carbohydrate acid metabolism.</text>
</comment>
<evidence type="ECO:0000256" key="1">
    <source>
        <dbReference type="ARBA" id="ARBA00004761"/>
    </source>
</evidence>
<protein>
    <recommendedName>
        <fullName evidence="8">Bifunctional 4-hydroxy-2-oxoglutarate aldolase/2-dehydro-3-deoxy-phosphogluconate aldolase</fullName>
    </recommendedName>
</protein>
<dbReference type="PANTHER" id="PTHR30246:SF1">
    <property type="entry name" value="2-DEHYDRO-3-DEOXY-6-PHOSPHOGALACTONATE ALDOLASE-RELATED"/>
    <property type="match status" value="1"/>
</dbReference>
<evidence type="ECO:0000313" key="6">
    <source>
        <dbReference type="EMBL" id="MBM9477884.1"/>
    </source>
</evidence>
<evidence type="ECO:0000256" key="5">
    <source>
        <dbReference type="ARBA" id="ARBA00023277"/>
    </source>
</evidence>
<accession>A0A939C6C1</accession>
<dbReference type="SUPFAM" id="SSF51569">
    <property type="entry name" value="Aldolase"/>
    <property type="match status" value="1"/>
</dbReference>
<gene>
    <name evidence="6" type="ORF">JL107_15660</name>
</gene>
<evidence type="ECO:0000313" key="7">
    <source>
        <dbReference type="Proteomes" id="UP000663801"/>
    </source>
</evidence>
<dbReference type="GO" id="GO:0016829">
    <property type="term" value="F:lyase activity"/>
    <property type="evidence" value="ECO:0007669"/>
    <property type="project" value="UniProtKB-KW"/>
</dbReference>
<comment type="similarity">
    <text evidence="2">Belongs to the KHG/KDPG aldolase family.</text>
</comment>
<dbReference type="Gene3D" id="3.20.20.70">
    <property type="entry name" value="Aldolase class I"/>
    <property type="match status" value="1"/>
</dbReference>
<dbReference type="PANTHER" id="PTHR30246">
    <property type="entry name" value="2-KETO-3-DEOXY-6-PHOSPHOGLUCONATE ALDOLASE"/>
    <property type="match status" value="1"/>
</dbReference>
<sequence length="209" mass="20941">MNVALPRGVVGVIRTTRPDHALTVARGWIRAGVPGVEITLTVPDAESVIAQVAAEGGARVGAGTVLDPARVASCVAAGAAYIVSPDTCAEVVAEAVRLGVPVVPGAMTPSEMSTAVRLGAAAVKVFPVAMLGGPAFLHAVLEPMPHLSVVASGGVRVEQVEDYLKAGAAAVCLSKELILADAVERGDVDGVAEFAASVLESTGVSAVDM</sequence>
<dbReference type="RefSeq" id="WP_205258009.1">
    <property type="nucleotide sequence ID" value="NZ_BAAAPV010000002.1"/>
</dbReference>
<evidence type="ECO:0000256" key="4">
    <source>
        <dbReference type="ARBA" id="ARBA00023239"/>
    </source>
</evidence>
<evidence type="ECO:0008006" key="8">
    <source>
        <dbReference type="Google" id="ProtNLM"/>
    </source>
</evidence>
<dbReference type="Proteomes" id="UP000663801">
    <property type="component" value="Unassembled WGS sequence"/>
</dbReference>
<keyword evidence="7" id="KW-1185">Reference proteome</keyword>
<evidence type="ECO:0000256" key="3">
    <source>
        <dbReference type="ARBA" id="ARBA00011233"/>
    </source>
</evidence>
<dbReference type="CDD" id="cd00452">
    <property type="entry name" value="KDPG_aldolase"/>
    <property type="match status" value="1"/>
</dbReference>
<proteinExistence type="inferred from homology"/>
<keyword evidence="4" id="KW-0456">Lyase</keyword>
<keyword evidence="5" id="KW-0119">Carbohydrate metabolism</keyword>
<dbReference type="EMBL" id="JAERWL010000014">
    <property type="protein sequence ID" value="MBM9477884.1"/>
    <property type="molecule type" value="Genomic_DNA"/>
</dbReference>
<name>A0A939C6C1_9ACTN</name>
<comment type="caution">
    <text evidence="6">The sequence shown here is derived from an EMBL/GenBank/DDBJ whole genome shotgun (WGS) entry which is preliminary data.</text>
</comment>
<organism evidence="6 7">
    <name type="scientific">Nakamurella flavida</name>
    <dbReference type="NCBI Taxonomy" id="363630"/>
    <lineage>
        <taxon>Bacteria</taxon>
        <taxon>Bacillati</taxon>
        <taxon>Actinomycetota</taxon>
        <taxon>Actinomycetes</taxon>
        <taxon>Nakamurellales</taxon>
        <taxon>Nakamurellaceae</taxon>
        <taxon>Nakamurella</taxon>
    </lineage>
</organism>
<dbReference type="Pfam" id="PF01081">
    <property type="entry name" value="Aldolase"/>
    <property type="match status" value="1"/>
</dbReference>
<dbReference type="InterPro" id="IPR013785">
    <property type="entry name" value="Aldolase_TIM"/>
</dbReference>
<dbReference type="AlphaFoldDB" id="A0A939C6C1"/>
<dbReference type="InterPro" id="IPR000887">
    <property type="entry name" value="Aldlse_KDPG_KHG"/>
</dbReference>
<comment type="subunit">
    <text evidence="3">Homotrimer.</text>
</comment>
<reference evidence="6" key="1">
    <citation type="submission" date="2021-01" db="EMBL/GenBank/DDBJ databases">
        <title>KCTC 19127 draft genome.</title>
        <authorList>
            <person name="An D."/>
        </authorList>
    </citation>
    <scope>NUCLEOTIDE SEQUENCE</scope>
    <source>
        <strain evidence="6">KCTC 19127</strain>
    </source>
</reference>
<evidence type="ECO:0000256" key="2">
    <source>
        <dbReference type="ARBA" id="ARBA00006906"/>
    </source>
</evidence>